<gene>
    <name evidence="1" type="ORF">GCM10010319_70390</name>
</gene>
<dbReference type="RefSeq" id="WP_344124527.1">
    <property type="nucleotide sequence ID" value="NZ_BAAABW010000043.1"/>
</dbReference>
<dbReference type="EMBL" id="BAAABW010000043">
    <property type="protein sequence ID" value="GAA0381846.1"/>
    <property type="molecule type" value="Genomic_DNA"/>
</dbReference>
<dbReference type="Proteomes" id="UP001500063">
    <property type="component" value="Unassembled WGS sequence"/>
</dbReference>
<organism evidence="1 2">
    <name type="scientific">Streptomyces blastmyceticus</name>
    <dbReference type="NCBI Taxonomy" id="68180"/>
    <lineage>
        <taxon>Bacteria</taxon>
        <taxon>Bacillati</taxon>
        <taxon>Actinomycetota</taxon>
        <taxon>Actinomycetes</taxon>
        <taxon>Kitasatosporales</taxon>
        <taxon>Streptomycetaceae</taxon>
        <taxon>Streptomyces</taxon>
    </lineage>
</organism>
<evidence type="ECO:0000313" key="1">
    <source>
        <dbReference type="EMBL" id="GAA0381846.1"/>
    </source>
</evidence>
<proteinExistence type="predicted"/>
<keyword evidence="2" id="KW-1185">Reference proteome</keyword>
<evidence type="ECO:0000313" key="2">
    <source>
        <dbReference type="Proteomes" id="UP001500063"/>
    </source>
</evidence>
<sequence length="391" mass="42052">MHRPSHRSARPPTPPDPAVLGALLARHGWRRRGGTPGAYSRWTPPDGTGTSLLLPESRGYPDSADLLTEALTALERSPAPSARDILLSLRVPGDEIRWRREVPDPGVPAAVWAAQERLRAGARAMLLAAALAAHEPAGYHGARHRRRAEAALDRLLVGPAPGGRELTVFLPVGSEEGGGRPVTTALLRALYAARDATDYQRATGGREAFESAVEAGVCQELTEAIITLVRGSEGIRMDLHWSPTTGPPEGFAAHPEPVEFSPGDLPVLREAGARYVRNEPSVPVRLTGAVVRMRRDRPGGAGVVRLRVLTGAEVTQVRIALGEDDYRIAGHAHLLGLPVRVSGRLESRGGFRRLADAAGVMPVTVDDAERDRLLKTLQENPDFFEEACEGE</sequence>
<comment type="caution">
    <text evidence="1">The sequence shown here is derived from an EMBL/GenBank/DDBJ whole genome shotgun (WGS) entry which is preliminary data.</text>
</comment>
<reference evidence="1 2" key="1">
    <citation type="journal article" date="2019" name="Int. J. Syst. Evol. Microbiol.">
        <title>The Global Catalogue of Microorganisms (GCM) 10K type strain sequencing project: providing services to taxonomists for standard genome sequencing and annotation.</title>
        <authorList>
            <consortium name="The Broad Institute Genomics Platform"/>
            <consortium name="The Broad Institute Genome Sequencing Center for Infectious Disease"/>
            <person name="Wu L."/>
            <person name="Ma J."/>
        </authorList>
    </citation>
    <scope>NUCLEOTIDE SEQUENCE [LARGE SCALE GENOMIC DNA]</scope>
    <source>
        <strain evidence="1 2">JCM 4565</strain>
    </source>
</reference>
<accession>A0ABN0Y3G3</accession>
<protein>
    <submittedName>
        <fullName evidence="1">Uncharacterized protein</fullName>
    </submittedName>
</protein>
<name>A0ABN0Y3G3_9ACTN</name>